<dbReference type="PANTHER" id="PTHR47978">
    <property type="match status" value="1"/>
</dbReference>
<dbReference type="OrthoDB" id="63533at2759"/>
<dbReference type="PROSITE" id="PS51419">
    <property type="entry name" value="RAB"/>
    <property type="match status" value="1"/>
</dbReference>
<dbReference type="InterPro" id="IPR027417">
    <property type="entry name" value="P-loop_NTPase"/>
</dbReference>
<protein>
    <submittedName>
        <fullName evidence="2">Ras-related protein Rab-21</fullName>
    </submittedName>
</protein>
<dbReference type="SMART" id="SM00173">
    <property type="entry name" value="RAS"/>
    <property type="match status" value="1"/>
</dbReference>
<dbReference type="GeneID" id="94845796"/>
<dbReference type="Gene3D" id="3.40.50.300">
    <property type="entry name" value="P-loop containing nucleotide triphosphate hydrolases"/>
    <property type="match status" value="1"/>
</dbReference>
<dbReference type="InterPro" id="IPR001806">
    <property type="entry name" value="Small_GTPase"/>
</dbReference>
<sequence>MFEQALSILQSLSIFHKMTSFKAVFLGEGRVGKTSIGLKWAEGSFDPRRRSTVQAGFYTKKVETSRGLIEMHLWDTAGQEEYHAVAPIYYKDAQAAMLVYDVTNQISFDRMVQWHRELTQIRGDQVQIVCVANKIDLADKRVIPSSKGTAFAASIGCPHFEVSAKTGEGIDMLFRHLTESLVKSMPNKPASNRPRRGGNRGITVLQAEEVEEKPTNENGGNCAC</sequence>
<evidence type="ECO:0000313" key="2">
    <source>
        <dbReference type="EMBL" id="OHS96979.1"/>
    </source>
</evidence>
<proteinExistence type="predicted"/>
<dbReference type="AlphaFoldDB" id="A0A1J4JH97"/>
<dbReference type="GO" id="GO:0003924">
    <property type="term" value="F:GTPase activity"/>
    <property type="evidence" value="ECO:0007669"/>
    <property type="project" value="InterPro"/>
</dbReference>
<evidence type="ECO:0000256" key="1">
    <source>
        <dbReference type="ARBA" id="ARBA00022741"/>
    </source>
</evidence>
<dbReference type="GO" id="GO:0005525">
    <property type="term" value="F:GTP binding"/>
    <property type="evidence" value="ECO:0007669"/>
    <property type="project" value="InterPro"/>
</dbReference>
<dbReference type="VEuPathDB" id="TrichDB:TRFO_36869"/>
<dbReference type="Pfam" id="PF00071">
    <property type="entry name" value="Ras"/>
    <property type="match status" value="1"/>
</dbReference>
<dbReference type="PROSITE" id="PS51421">
    <property type="entry name" value="RAS"/>
    <property type="match status" value="1"/>
</dbReference>
<name>A0A1J4JH97_9EUKA</name>
<dbReference type="PRINTS" id="PR00449">
    <property type="entry name" value="RASTRNSFRMNG"/>
</dbReference>
<accession>A0A1J4JH97</accession>
<dbReference type="RefSeq" id="XP_068350116.1">
    <property type="nucleotide sequence ID" value="XM_068511092.1"/>
</dbReference>
<dbReference type="EMBL" id="MLAK01001145">
    <property type="protein sequence ID" value="OHS96979.1"/>
    <property type="molecule type" value="Genomic_DNA"/>
</dbReference>
<evidence type="ECO:0000313" key="3">
    <source>
        <dbReference type="Proteomes" id="UP000179807"/>
    </source>
</evidence>
<reference evidence="2" key="1">
    <citation type="submission" date="2016-10" db="EMBL/GenBank/DDBJ databases">
        <authorList>
            <person name="Benchimol M."/>
            <person name="Almeida L.G."/>
            <person name="Vasconcelos A.T."/>
            <person name="Perreira-Neves A."/>
            <person name="Rosa I.A."/>
            <person name="Tasca T."/>
            <person name="Bogo M.R."/>
            <person name="de Souza W."/>
        </authorList>
    </citation>
    <scope>NUCLEOTIDE SEQUENCE [LARGE SCALE GENOMIC DNA]</scope>
    <source>
        <strain evidence="2">K</strain>
    </source>
</reference>
<dbReference type="Proteomes" id="UP000179807">
    <property type="component" value="Unassembled WGS sequence"/>
</dbReference>
<dbReference type="SUPFAM" id="SSF52540">
    <property type="entry name" value="P-loop containing nucleoside triphosphate hydrolases"/>
    <property type="match status" value="1"/>
</dbReference>
<keyword evidence="1" id="KW-0547">Nucleotide-binding</keyword>
<comment type="caution">
    <text evidence="2">The sequence shown here is derived from an EMBL/GenBank/DDBJ whole genome shotgun (WGS) entry which is preliminary data.</text>
</comment>
<dbReference type="FunFam" id="3.40.50.300:FF:000808">
    <property type="entry name" value="Small GTP-binding protein, putative"/>
    <property type="match status" value="1"/>
</dbReference>
<dbReference type="SMART" id="SM00174">
    <property type="entry name" value="RHO"/>
    <property type="match status" value="1"/>
</dbReference>
<dbReference type="SMART" id="SM00175">
    <property type="entry name" value="RAB"/>
    <property type="match status" value="1"/>
</dbReference>
<dbReference type="NCBIfam" id="TIGR00231">
    <property type="entry name" value="small_GTP"/>
    <property type="match status" value="1"/>
</dbReference>
<keyword evidence="3" id="KW-1185">Reference proteome</keyword>
<dbReference type="InterPro" id="IPR005225">
    <property type="entry name" value="Small_GTP-bd"/>
</dbReference>
<gene>
    <name evidence="2" type="primary">Rab21</name>
    <name evidence="2" type="ORF">TRFO_36869</name>
</gene>
<dbReference type="SMART" id="SM00176">
    <property type="entry name" value="RAN"/>
    <property type="match status" value="1"/>
</dbReference>
<organism evidence="2 3">
    <name type="scientific">Tritrichomonas foetus</name>
    <dbReference type="NCBI Taxonomy" id="1144522"/>
    <lineage>
        <taxon>Eukaryota</taxon>
        <taxon>Metamonada</taxon>
        <taxon>Parabasalia</taxon>
        <taxon>Tritrichomonadida</taxon>
        <taxon>Tritrichomonadidae</taxon>
        <taxon>Tritrichomonas</taxon>
    </lineage>
</organism>